<organism evidence="1 2">
    <name type="scientific">Cyanistes caeruleus</name>
    <name type="common">Eurasian blue tit</name>
    <name type="synonym">Parus caeruleus</name>
    <dbReference type="NCBI Taxonomy" id="156563"/>
    <lineage>
        <taxon>Eukaryota</taxon>
        <taxon>Metazoa</taxon>
        <taxon>Chordata</taxon>
        <taxon>Craniata</taxon>
        <taxon>Vertebrata</taxon>
        <taxon>Euteleostomi</taxon>
        <taxon>Archelosauria</taxon>
        <taxon>Archosauria</taxon>
        <taxon>Dinosauria</taxon>
        <taxon>Saurischia</taxon>
        <taxon>Theropoda</taxon>
        <taxon>Coelurosauria</taxon>
        <taxon>Aves</taxon>
        <taxon>Neognathae</taxon>
        <taxon>Neoaves</taxon>
        <taxon>Telluraves</taxon>
        <taxon>Australaves</taxon>
        <taxon>Passeriformes</taxon>
        <taxon>Paridae</taxon>
        <taxon>Cyanistes</taxon>
    </lineage>
</organism>
<proteinExistence type="predicted"/>
<name>A0A8C0UEW3_CYACU</name>
<dbReference type="AlphaFoldDB" id="A0A8C0UEW3"/>
<reference evidence="1" key="1">
    <citation type="submission" date="2025-08" db="UniProtKB">
        <authorList>
            <consortium name="Ensembl"/>
        </authorList>
    </citation>
    <scope>IDENTIFICATION</scope>
</reference>
<dbReference type="Ensembl" id="ENSCCET00000009816.1">
    <property type="protein sequence ID" value="ENSCCEP00000006009.1"/>
    <property type="gene ID" value="ENSCCEG00000006517.1"/>
</dbReference>
<dbReference type="Proteomes" id="UP000694410">
    <property type="component" value="Unplaced"/>
</dbReference>
<protein>
    <submittedName>
        <fullName evidence="1">Uncharacterized protein</fullName>
    </submittedName>
</protein>
<accession>A0A8C0UEW3</accession>
<keyword evidence="2" id="KW-1185">Reference proteome</keyword>
<reference evidence="1" key="2">
    <citation type="submission" date="2025-09" db="UniProtKB">
        <authorList>
            <consortium name="Ensembl"/>
        </authorList>
    </citation>
    <scope>IDENTIFICATION</scope>
</reference>
<sequence>HSQPGLIHSQPGLIHSQPGLIHSWLGLIHSPWGLIHSPWGLIHSQPGLIHSWLGLIHSPWGLIHSPWGLIHSPWGLIHSQQAKAPQPTWRALFRHRTTSAVGQRHGKVSTRTRIPNPAPALLLTPSPMLKNLPWSQAGRALPWRRLQGDLRALSGDGKLIIKKVGE</sequence>
<evidence type="ECO:0000313" key="1">
    <source>
        <dbReference type="Ensembl" id="ENSCCEP00000006009.1"/>
    </source>
</evidence>
<evidence type="ECO:0000313" key="2">
    <source>
        <dbReference type="Proteomes" id="UP000694410"/>
    </source>
</evidence>